<dbReference type="STRING" id="1229783.C273_06243"/>
<organism evidence="4 5">
    <name type="scientific">Staphylococcus massiliensis S46</name>
    <dbReference type="NCBI Taxonomy" id="1229783"/>
    <lineage>
        <taxon>Bacteria</taxon>
        <taxon>Bacillati</taxon>
        <taxon>Bacillota</taxon>
        <taxon>Bacilli</taxon>
        <taxon>Bacillales</taxon>
        <taxon>Staphylococcaceae</taxon>
        <taxon>Staphylococcus</taxon>
    </lineage>
</organism>
<name>K9AZQ0_9STAP</name>
<keyword evidence="2" id="KW-0378">Hydrolase</keyword>
<dbReference type="Proteomes" id="UP000009885">
    <property type="component" value="Unassembled WGS sequence"/>
</dbReference>
<evidence type="ECO:0000313" key="5">
    <source>
        <dbReference type="Proteomes" id="UP000009885"/>
    </source>
</evidence>
<feature type="domain" description="Thioesterase" evidence="3">
    <location>
        <begin position="33"/>
        <end position="110"/>
    </location>
</feature>
<dbReference type="OrthoDB" id="9798208at2"/>
<dbReference type="NCBIfam" id="TIGR00369">
    <property type="entry name" value="unchar_dom_1"/>
    <property type="match status" value="1"/>
</dbReference>
<comment type="caution">
    <text evidence="4">The sequence shown here is derived from an EMBL/GenBank/DDBJ whole genome shotgun (WGS) entry which is preliminary data.</text>
</comment>
<keyword evidence="5" id="KW-1185">Reference proteome</keyword>
<dbReference type="InterPro" id="IPR029069">
    <property type="entry name" value="HotDog_dom_sf"/>
</dbReference>
<dbReference type="PANTHER" id="PTHR43240">
    <property type="entry name" value="1,4-DIHYDROXY-2-NAPHTHOYL-COA THIOESTERASE 1"/>
    <property type="match status" value="1"/>
</dbReference>
<dbReference type="PANTHER" id="PTHR43240:SF5">
    <property type="entry name" value="1,4-DIHYDROXY-2-NAPHTHOYL-COA THIOESTERASE 1"/>
    <property type="match status" value="1"/>
</dbReference>
<dbReference type="SUPFAM" id="SSF54637">
    <property type="entry name" value="Thioesterase/thiol ester dehydrase-isomerase"/>
    <property type="match status" value="1"/>
</dbReference>
<dbReference type="InterPro" id="IPR006683">
    <property type="entry name" value="Thioestr_dom"/>
</dbReference>
<dbReference type="eggNOG" id="COG2050">
    <property type="taxonomic scope" value="Bacteria"/>
</dbReference>
<proteinExistence type="inferred from homology"/>
<evidence type="ECO:0000256" key="2">
    <source>
        <dbReference type="ARBA" id="ARBA00022801"/>
    </source>
</evidence>
<gene>
    <name evidence="4" type="ORF">C273_06243</name>
</gene>
<protein>
    <submittedName>
        <fullName evidence="4">Thioesterase</fullName>
    </submittedName>
</protein>
<evidence type="ECO:0000259" key="3">
    <source>
        <dbReference type="Pfam" id="PF03061"/>
    </source>
</evidence>
<reference evidence="4 5" key="1">
    <citation type="journal article" date="2013" name="Genome Announc.">
        <title>Genome Sequence of Staphylococcus massiliensis Strain S46, Isolated from the Surface of Healthy Human Skin.</title>
        <authorList>
            <person name="Srivastav R."/>
            <person name="Singh A."/>
            <person name="Jangir P.K."/>
            <person name="Kumari C."/>
            <person name="Muduli S."/>
            <person name="Sharma R."/>
        </authorList>
    </citation>
    <scope>NUCLEOTIDE SEQUENCE [LARGE SCALE GENOMIC DNA]</scope>
    <source>
        <strain evidence="4 5">S46</strain>
    </source>
</reference>
<dbReference type="AlphaFoldDB" id="K9AZQ0"/>
<evidence type="ECO:0000313" key="4">
    <source>
        <dbReference type="EMBL" id="EKU48037.1"/>
    </source>
</evidence>
<dbReference type="GO" id="GO:0005829">
    <property type="term" value="C:cytosol"/>
    <property type="evidence" value="ECO:0007669"/>
    <property type="project" value="TreeGrafter"/>
</dbReference>
<sequence length="126" mass="14269">MDFLKAFQIEVVEQESGYIKLKMPITDMAKQPFGYLHGGVSMALGETACSMGSLNMIDSNQFIPLGQEMNANHIKSEREGYIYCTARIIHEGRTQHIWDIQIMNEASELLCVMRGTIMIKPLRKGQ</sequence>
<dbReference type="RefSeq" id="WP_009383451.1">
    <property type="nucleotide sequence ID" value="NZ_AMSQ01000008.1"/>
</dbReference>
<dbReference type="GO" id="GO:0061522">
    <property type="term" value="F:1,4-dihydroxy-2-naphthoyl-CoA thioesterase activity"/>
    <property type="evidence" value="ECO:0007669"/>
    <property type="project" value="TreeGrafter"/>
</dbReference>
<dbReference type="Gene3D" id="3.10.129.10">
    <property type="entry name" value="Hotdog Thioesterase"/>
    <property type="match status" value="1"/>
</dbReference>
<evidence type="ECO:0000256" key="1">
    <source>
        <dbReference type="ARBA" id="ARBA00008324"/>
    </source>
</evidence>
<dbReference type="CDD" id="cd03443">
    <property type="entry name" value="PaaI_thioesterase"/>
    <property type="match status" value="1"/>
</dbReference>
<dbReference type="InterPro" id="IPR003736">
    <property type="entry name" value="PAAI_dom"/>
</dbReference>
<accession>K9AZQ0</accession>
<dbReference type="Pfam" id="PF03061">
    <property type="entry name" value="4HBT"/>
    <property type="match status" value="1"/>
</dbReference>
<dbReference type="EMBL" id="AMSQ01000008">
    <property type="protein sequence ID" value="EKU48037.1"/>
    <property type="molecule type" value="Genomic_DNA"/>
</dbReference>
<dbReference type="PATRIC" id="fig|1229783.3.peg.1263"/>
<comment type="similarity">
    <text evidence="1">Belongs to the thioesterase PaaI family.</text>
</comment>